<dbReference type="Gene3D" id="2.60.120.280">
    <property type="entry name" value="Regulatory protein AraC"/>
    <property type="match status" value="1"/>
</dbReference>
<evidence type="ECO:0000256" key="1">
    <source>
        <dbReference type="ARBA" id="ARBA00023015"/>
    </source>
</evidence>
<feature type="domain" description="HTH araC/xylS-type" evidence="4">
    <location>
        <begin position="197"/>
        <end position="295"/>
    </location>
</feature>
<gene>
    <name evidence="5" type="ORF">ACFO3L_09875</name>
</gene>
<comment type="caution">
    <text evidence="5">The sequence shown here is derived from an EMBL/GenBank/DDBJ whole genome shotgun (WGS) entry which is preliminary data.</text>
</comment>
<dbReference type="SUPFAM" id="SSF51215">
    <property type="entry name" value="Regulatory protein AraC"/>
    <property type="match status" value="1"/>
</dbReference>
<dbReference type="PANTHER" id="PTHR43280:SF30">
    <property type="entry name" value="MMSAB OPERON REGULATORY PROTEIN"/>
    <property type="match status" value="1"/>
</dbReference>
<dbReference type="PROSITE" id="PS01124">
    <property type="entry name" value="HTH_ARAC_FAMILY_2"/>
    <property type="match status" value="1"/>
</dbReference>
<dbReference type="InterPro" id="IPR020449">
    <property type="entry name" value="Tscrpt_reg_AraC-type_HTH"/>
</dbReference>
<dbReference type="InterPro" id="IPR037923">
    <property type="entry name" value="HTH-like"/>
</dbReference>
<evidence type="ECO:0000259" key="4">
    <source>
        <dbReference type="PROSITE" id="PS01124"/>
    </source>
</evidence>
<keyword evidence="6" id="KW-1185">Reference proteome</keyword>
<name>A0ABV9M712_9ENTE</name>
<dbReference type="Proteomes" id="UP001596026">
    <property type="component" value="Unassembled WGS sequence"/>
</dbReference>
<dbReference type="PRINTS" id="PR00032">
    <property type="entry name" value="HTHARAC"/>
</dbReference>
<dbReference type="Pfam" id="PF12833">
    <property type="entry name" value="HTH_18"/>
    <property type="match status" value="1"/>
</dbReference>
<organism evidence="5 6">
    <name type="scientific">Enterococcus eurekensis</name>
    <dbReference type="NCBI Taxonomy" id="1159753"/>
    <lineage>
        <taxon>Bacteria</taxon>
        <taxon>Bacillati</taxon>
        <taxon>Bacillota</taxon>
        <taxon>Bacilli</taxon>
        <taxon>Lactobacillales</taxon>
        <taxon>Enterococcaceae</taxon>
        <taxon>Enterococcus</taxon>
    </lineage>
</organism>
<dbReference type="SUPFAM" id="SSF46689">
    <property type="entry name" value="Homeodomain-like"/>
    <property type="match status" value="2"/>
</dbReference>
<dbReference type="SMART" id="SM00342">
    <property type="entry name" value="HTH_ARAC"/>
    <property type="match status" value="1"/>
</dbReference>
<evidence type="ECO:0000313" key="5">
    <source>
        <dbReference type="EMBL" id="MFC4710906.1"/>
    </source>
</evidence>
<accession>A0ABV9M712</accession>
<protein>
    <submittedName>
        <fullName evidence="5">AraC family transcriptional regulator</fullName>
    </submittedName>
</protein>
<sequence>MQGGIHLPNIKKQEGFKDQRYIALPSTNLPLYLNHPLVQHTYITELGFYPSAKYHFCERFEGSNETILIYCLDGEGTIEFPNQQITHLARGNFICIPKQTFHRYYAKEENPWSIIWIHFNTTQAIHFPIDELKLMDFSSPEKNYLLQSHLIDLFQIAEKNYSIGNMICLSQLLLLILTEAYLLEDGASYDKKNQYLTRCIHYMNEHLDEEISLESFADYLKISPSYLNHIFQQYTEKSPIQFFIQLKMEQVAKYLELTDLKIYEIARKVSYSDPYYFSRIFKRTMGLSPKNYRQQHYLKNVFIEK</sequence>
<dbReference type="InterPro" id="IPR003313">
    <property type="entry name" value="AraC-bd"/>
</dbReference>
<keyword evidence="1" id="KW-0805">Transcription regulation</keyword>
<dbReference type="InterPro" id="IPR009057">
    <property type="entry name" value="Homeodomain-like_sf"/>
</dbReference>
<evidence type="ECO:0000313" key="6">
    <source>
        <dbReference type="Proteomes" id="UP001596026"/>
    </source>
</evidence>
<keyword evidence="2" id="KW-0238">DNA-binding</keyword>
<dbReference type="EMBL" id="JBHSGT010000061">
    <property type="protein sequence ID" value="MFC4710906.1"/>
    <property type="molecule type" value="Genomic_DNA"/>
</dbReference>
<dbReference type="Pfam" id="PF02311">
    <property type="entry name" value="AraC_binding"/>
    <property type="match status" value="1"/>
</dbReference>
<proteinExistence type="predicted"/>
<dbReference type="Gene3D" id="1.10.10.60">
    <property type="entry name" value="Homeodomain-like"/>
    <property type="match status" value="2"/>
</dbReference>
<keyword evidence="3" id="KW-0804">Transcription</keyword>
<evidence type="ECO:0000256" key="3">
    <source>
        <dbReference type="ARBA" id="ARBA00023163"/>
    </source>
</evidence>
<dbReference type="PANTHER" id="PTHR43280">
    <property type="entry name" value="ARAC-FAMILY TRANSCRIPTIONAL REGULATOR"/>
    <property type="match status" value="1"/>
</dbReference>
<dbReference type="InterPro" id="IPR018060">
    <property type="entry name" value="HTH_AraC"/>
</dbReference>
<dbReference type="RefSeq" id="WP_379966767.1">
    <property type="nucleotide sequence ID" value="NZ_JBHSGT010000061.1"/>
</dbReference>
<reference evidence="6" key="1">
    <citation type="journal article" date="2019" name="Int. J. Syst. Evol. Microbiol.">
        <title>The Global Catalogue of Microorganisms (GCM) 10K type strain sequencing project: providing services to taxonomists for standard genome sequencing and annotation.</title>
        <authorList>
            <consortium name="The Broad Institute Genomics Platform"/>
            <consortium name="The Broad Institute Genome Sequencing Center for Infectious Disease"/>
            <person name="Wu L."/>
            <person name="Ma J."/>
        </authorList>
    </citation>
    <scope>NUCLEOTIDE SEQUENCE [LARGE SCALE GENOMIC DNA]</scope>
    <source>
        <strain evidence="6">CGMCC 1.19061</strain>
    </source>
</reference>
<evidence type="ECO:0000256" key="2">
    <source>
        <dbReference type="ARBA" id="ARBA00023125"/>
    </source>
</evidence>
<dbReference type="CDD" id="cd06986">
    <property type="entry name" value="cupin_MmsR-like_N"/>
    <property type="match status" value="1"/>
</dbReference>